<feature type="domain" description="PD-(D/E)XK endonuclease-like" evidence="1">
    <location>
        <begin position="617"/>
        <end position="891"/>
    </location>
</feature>
<accession>A0A9Q5V8V7</accession>
<dbReference type="InterPro" id="IPR011604">
    <property type="entry name" value="PDDEXK-like_dom_sf"/>
</dbReference>
<dbReference type="GeneID" id="66740658"/>
<dbReference type="Gene3D" id="3.90.320.10">
    <property type="match status" value="1"/>
</dbReference>
<dbReference type="EMBL" id="CP038908">
    <property type="protein sequence ID" value="QGO05580.1"/>
    <property type="molecule type" value="Genomic_DNA"/>
</dbReference>
<reference evidence="2 3" key="1">
    <citation type="submission" date="2019-04" db="EMBL/GenBank/DDBJ databases">
        <title>Complete genome sequencing of Piscirickettsia salmonis strain Psal-009.</title>
        <authorList>
            <person name="Schober I."/>
            <person name="Bunk B."/>
            <person name="Sproer C."/>
            <person name="Carril G.P."/>
            <person name="Riedel T."/>
            <person name="Flores-Herrera P.A."/>
            <person name="Nourdin-Galindo G."/>
            <person name="Marshall S.H."/>
            <person name="Overmann J."/>
        </authorList>
    </citation>
    <scope>NUCLEOTIDE SEQUENCE [LARGE SCALE GENOMIC DNA]</scope>
    <source>
        <strain evidence="2 3">Psal-009</strain>
    </source>
</reference>
<dbReference type="InterPro" id="IPR027417">
    <property type="entry name" value="P-loop_NTPase"/>
</dbReference>
<dbReference type="Pfam" id="PF12705">
    <property type="entry name" value="PDDEXK_1"/>
    <property type="match status" value="1"/>
</dbReference>
<dbReference type="InterPro" id="IPR019925">
    <property type="entry name" value="DNA_repair_protein_predicted"/>
</dbReference>
<gene>
    <name evidence="2" type="ORF">Psal009_01471</name>
</gene>
<dbReference type="InterPro" id="IPR038726">
    <property type="entry name" value="PDDEXK_AddAB-type"/>
</dbReference>
<evidence type="ECO:0000313" key="2">
    <source>
        <dbReference type="EMBL" id="QGO05580.1"/>
    </source>
</evidence>
<sequence length="897" mass="101816">MKAIDLLVLDLLKQDSLIITPNLRLQDRLRFISQEQAVVEEPAIYAWSSWCDLLWNELEILSLSEKAELPLVLNHVQECALWEKVISDTEEDVSKTSILVNLAISANQRLCEWQIAPEDIQNYPMQYDAERFLAWQCRFKQQLQANHWQLRCERWPLLKEAVKHGQLIINYDAIVFIGFDTFTPQQSAWVVQLLELGITPYSLFDHQGGQLQQSVGPQRVMVETPEEEFYAAAEWAEQIARQHPEGSIGIVIPDLTEQRACIERVFNDVFTPLKHLPGSPYALQKVSISGGYRLDGQPLVQVVLDVLMLFSGQPVEIALWQRVLQSPFLVAAESEQALRLAVLSRLIEQKQATVSVKYLLTLLADYEGNQLSAGLKSASRLMKQHYQKRYPTEQWASLISGLLLMMGWPGERVLNSAEYQIAAKLWPEVLDECASLSGFCKPLTYLEMIARLKQSLYTKVTQTRSDLTSIYVLGLLEASGQRFDALWVTGLYDGLWPQPVSLHPLLPARLQIDYDMPHSSPERELQLAERLFKRLTVSADQVIISTPKFMGELELRPSAFVQSFPKIKVNQLLAHSELSFRESLLGASLELFTDDQGSALVHGSEISGGTQVIRSQLACPFQAYGMFRLNARAPEPAREGLLLADQGTLLHAVLDRVWQRLQNSVELQHLSSDACRLLVTEVVAGVISSWKKKLKGVSQTQWQLEGIRLTELVFDWLNMEKMRELPFHVVGIETRRSLFLAGFSFQLRIDRVDETSAGILLWDYKSSDSANMTQWFYTPMQEPQLPLYALTQVQAQTKEVAGFGFAKVLAEGGKFNALVSQQGLDIGLNKKEHRIKALSEFKDRVTESWSEQMTHWQTILEQAAADFGDGKAGVFPCEQACQYCELKPLCRIQERYE</sequence>
<dbReference type="Proteomes" id="UP000422232">
    <property type="component" value="Chromosome"/>
</dbReference>
<evidence type="ECO:0000259" key="1">
    <source>
        <dbReference type="Pfam" id="PF12705"/>
    </source>
</evidence>
<dbReference type="SUPFAM" id="SSF52540">
    <property type="entry name" value="P-loop containing nucleoside triphosphate hydrolases"/>
    <property type="match status" value="1"/>
</dbReference>
<name>A0A9Q5V8V7_PISSA</name>
<proteinExistence type="predicted"/>
<evidence type="ECO:0000313" key="3">
    <source>
        <dbReference type="Proteomes" id="UP000422232"/>
    </source>
</evidence>
<dbReference type="AlphaFoldDB" id="A0A9Q5V8V7"/>
<organism evidence="2 3">
    <name type="scientific">Piscirickettsia salmonis</name>
    <dbReference type="NCBI Taxonomy" id="1238"/>
    <lineage>
        <taxon>Bacteria</taxon>
        <taxon>Pseudomonadati</taxon>
        <taxon>Pseudomonadota</taxon>
        <taxon>Gammaproteobacteria</taxon>
        <taxon>Thiotrichales</taxon>
        <taxon>Piscirickettsiaceae</taxon>
        <taxon>Piscirickettsia</taxon>
    </lineage>
</organism>
<dbReference type="RefSeq" id="WP_016210773.1">
    <property type="nucleotide sequence ID" value="NZ_CP012413.1"/>
</dbReference>
<keyword evidence="3" id="KW-1185">Reference proteome</keyword>
<dbReference type="NCBIfam" id="TIGR03623">
    <property type="entry name" value="probable DNA repair protein"/>
    <property type="match status" value="1"/>
</dbReference>
<protein>
    <submittedName>
        <fullName evidence="2">DNA repair protein</fullName>
    </submittedName>
</protein>